<dbReference type="InterPro" id="IPR050097">
    <property type="entry name" value="Ferredoxin-NADP_redctase_2"/>
</dbReference>
<protein>
    <submittedName>
        <fullName evidence="6">NAD(P)/FAD-dependent oxidoreductase</fullName>
    </submittedName>
</protein>
<dbReference type="EMBL" id="CP093443">
    <property type="protein sequence ID" value="UVI35529.1"/>
    <property type="molecule type" value="Genomic_DNA"/>
</dbReference>
<dbReference type="SUPFAM" id="SSF51905">
    <property type="entry name" value="FAD/NAD(P)-binding domain"/>
    <property type="match status" value="1"/>
</dbReference>
<dbReference type="Proteomes" id="UP001064879">
    <property type="component" value="Chromosome"/>
</dbReference>
<evidence type="ECO:0000259" key="5">
    <source>
        <dbReference type="Pfam" id="PF07992"/>
    </source>
</evidence>
<dbReference type="PANTHER" id="PTHR48105">
    <property type="entry name" value="THIOREDOXIN REDUCTASE 1-RELATED-RELATED"/>
    <property type="match status" value="1"/>
</dbReference>
<evidence type="ECO:0000256" key="3">
    <source>
        <dbReference type="ARBA" id="ARBA00048132"/>
    </source>
</evidence>
<dbReference type="PRINTS" id="PR00411">
    <property type="entry name" value="PNDRDTASEI"/>
</dbReference>
<feature type="compositionally biased region" description="Low complexity" evidence="4">
    <location>
        <begin position="1"/>
        <end position="34"/>
    </location>
</feature>
<dbReference type="InterPro" id="IPR023753">
    <property type="entry name" value="FAD/NAD-binding_dom"/>
</dbReference>
<gene>
    <name evidence="6" type="ORF">L1F31_15600</name>
</gene>
<evidence type="ECO:0000313" key="7">
    <source>
        <dbReference type="Proteomes" id="UP001064879"/>
    </source>
</evidence>
<dbReference type="Gene3D" id="3.50.50.60">
    <property type="entry name" value="FAD/NAD(P)-binding domain"/>
    <property type="match status" value="2"/>
</dbReference>
<dbReference type="Pfam" id="PF07992">
    <property type="entry name" value="Pyr_redox_2"/>
    <property type="match status" value="1"/>
</dbReference>
<evidence type="ECO:0000256" key="4">
    <source>
        <dbReference type="SAM" id="MobiDB-lite"/>
    </source>
</evidence>
<keyword evidence="7" id="KW-1185">Reference proteome</keyword>
<evidence type="ECO:0000313" key="6">
    <source>
        <dbReference type="EMBL" id="UVI35529.1"/>
    </source>
</evidence>
<accession>A0ABY5SR29</accession>
<feature type="region of interest" description="Disordered" evidence="4">
    <location>
        <begin position="1"/>
        <end position="43"/>
    </location>
</feature>
<feature type="region of interest" description="Disordered" evidence="4">
    <location>
        <begin position="131"/>
        <end position="162"/>
    </location>
</feature>
<comment type="catalytic activity">
    <reaction evidence="3">
        <text>[thioredoxin]-dithiol + NADP(+) = [thioredoxin]-disulfide + NADPH + H(+)</text>
        <dbReference type="Rhea" id="RHEA:20345"/>
        <dbReference type="Rhea" id="RHEA-COMP:10698"/>
        <dbReference type="Rhea" id="RHEA-COMP:10700"/>
        <dbReference type="ChEBI" id="CHEBI:15378"/>
        <dbReference type="ChEBI" id="CHEBI:29950"/>
        <dbReference type="ChEBI" id="CHEBI:50058"/>
        <dbReference type="ChEBI" id="CHEBI:57783"/>
        <dbReference type="ChEBI" id="CHEBI:58349"/>
        <dbReference type="EC" id="1.8.1.9"/>
    </reaction>
</comment>
<name>A0ABY5SR29_9MICO</name>
<dbReference type="InterPro" id="IPR036188">
    <property type="entry name" value="FAD/NAD-bd_sf"/>
</dbReference>
<sequence length="390" mass="39648">MSAPSTPANAAAPRNPDNAAAPSTPANPAAPDTSHPSASNSPDSLARQAFDVAVIGGGVAGLAASVALARSLRSVVVIDSGQPRNAPSAHAHNVLGQEGINPRELIAKGRAEAEGYGVSFIDATVTHAHAADPNGASAVPNGATDNLPGSTIEDSDHPAEAAPSHRFELTTSAGVVIAARRVIIATGLSDALPDIPGLAAEWGETVLHCPYCHGYEVRGQRIGIIGTTAMSYHQAMLFSQLSDTVTFVRHNAAAPDAQQSEMLEKLDIEYVDAAITEVARTDSETIVSVGAAGPTHTASAAHELVFDALAVGTYARANAELFSQLGGEVIDHPSGMGSFIPTQMAGQTDVPGVWAVGNSADMSAMVVASTASGVLAGAHVNADLIMEKLG</sequence>
<keyword evidence="2" id="KW-0560">Oxidoreductase</keyword>
<dbReference type="RefSeq" id="WP_265418154.1">
    <property type="nucleotide sequence ID" value="NZ_CP093443.1"/>
</dbReference>
<keyword evidence="1" id="KW-0285">Flavoprotein</keyword>
<evidence type="ECO:0000256" key="2">
    <source>
        <dbReference type="ARBA" id="ARBA00023002"/>
    </source>
</evidence>
<reference evidence="6" key="1">
    <citation type="submission" date="2022-03" db="EMBL/GenBank/DDBJ databases">
        <title>Brevibacterium spongiae sp. nov., isolated from marine sponge.</title>
        <authorList>
            <person name="Li Z."/>
            <person name="Zhang M."/>
        </authorList>
    </citation>
    <scope>NUCLEOTIDE SEQUENCE</scope>
    <source>
        <strain evidence="6">WHS-Z9</strain>
    </source>
</reference>
<feature type="domain" description="FAD/NAD(P)-binding" evidence="5">
    <location>
        <begin position="50"/>
        <end position="362"/>
    </location>
</feature>
<proteinExistence type="predicted"/>
<organism evidence="6 7">
    <name type="scientific">Brevibacterium spongiae</name>
    <dbReference type="NCBI Taxonomy" id="2909672"/>
    <lineage>
        <taxon>Bacteria</taxon>
        <taxon>Bacillati</taxon>
        <taxon>Actinomycetota</taxon>
        <taxon>Actinomycetes</taxon>
        <taxon>Micrococcales</taxon>
        <taxon>Brevibacteriaceae</taxon>
        <taxon>Brevibacterium</taxon>
    </lineage>
</organism>
<dbReference type="PRINTS" id="PR00368">
    <property type="entry name" value="FADPNR"/>
</dbReference>
<evidence type="ECO:0000256" key="1">
    <source>
        <dbReference type="ARBA" id="ARBA00022630"/>
    </source>
</evidence>